<proteinExistence type="predicted"/>
<keyword evidence="1" id="KW-0862">Zinc</keyword>
<dbReference type="GO" id="GO:0061630">
    <property type="term" value="F:ubiquitin protein ligase activity"/>
    <property type="evidence" value="ECO:0007669"/>
    <property type="project" value="TreeGrafter"/>
</dbReference>
<accession>A0AAN9C1M9</accession>
<dbReference type="InterPro" id="IPR047153">
    <property type="entry name" value="TRIM45/56/19-like"/>
</dbReference>
<keyword evidence="5" id="KW-1185">Reference proteome</keyword>
<dbReference type="Gene3D" id="3.30.160.60">
    <property type="entry name" value="Classic Zinc Finger"/>
    <property type="match status" value="1"/>
</dbReference>
<evidence type="ECO:0000313" key="4">
    <source>
        <dbReference type="EMBL" id="KAK7112975.1"/>
    </source>
</evidence>
<name>A0AAN9C1M9_9CAEN</name>
<feature type="region of interest" description="Disordered" evidence="2">
    <location>
        <begin position="618"/>
        <end position="646"/>
    </location>
</feature>
<comment type="caution">
    <text evidence="4">The sequence shown here is derived from an EMBL/GenBank/DDBJ whole genome shotgun (WGS) entry which is preliminary data.</text>
</comment>
<feature type="compositionally biased region" description="Basic and acidic residues" evidence="2">
    <location>
        <begin position="622"/>
        <end position="641"/>
    </location>
</feature>
<dbReference type="PANTHER" id="PTHR25462:SF296">
    <property type="entry name" value="MEIOTIC P26, ISOFORM F"/>
    <property type="match status" value="1"/>
</dbReference>
<feature type="compositionally biased region" description="Polar residues" evidence="2">
    <location>
        <begin position="108"/>
        <end position="119"/>
    </location>
</feature>
<reference evidence="4 5" key="1">
    <citation type="submission" date="2024-02" db="EMBL/GenBank/DDBJ databases">
        <title>Chromosome-scale genome assembly of the rough periwinkle Littorina saxatilis.</title>
        <authorList>
            <person name="De Jode A."/>
            <person name="Faria R."/>
            <person name="Formenti G."/>
            <person name="Sims Y."/>
            <person name="Smith T.P."/>
            <person name="Tracey A."/>
            <person name="Wood J.M.D."/>
            <person name="Zagrodzka Z.B."/>
            <person name="Johannesson K."/>
            <person name="Butlin R.K."/>
            <person name="Leder E.H."/>
        </authorList>
    </citation>
    <scope>NUCLEOTIDE SEQUENCE [LARGE SCALE GENOMIC DNA]</scope>
    <source>
        <strain evidence="4">Snail1</strain>
        <tissue evidence="4">Muscle</tissue>
    </source>
</reference>
<dbReference type="EMBL" id="JBAMIC010000002">
    <property type="protein sequence ID" value="KAK7112975.1"/>
    <property type="molecule type" value="Genomic_DNA"/>
</dbReference>
<feature type="region of interest" description="Disordered" evidence="2">
    <location>
        <begin position="1"/>
        <end position="26"/>
    </location>
</feature>
<feature type="compositionally biased region" description="Basic and acidic residues" evidence="2">
    <location>
        <begin position="1"/>
        <end position="10"/>
    </location>
</feature>
<feature type="domain" description="B box-type" evidence="3">
    <location>
        <begin position="318"/>
        <end position="352"/>
    </location>
</feature>
<evidence type="ECO:0000313" key="5">
    <source>
        <dbReference type="Proteomes" id="UP001374579"/>
    </source>
</evidence>
<protein>
    <recommendedName>
        <fullName evidence="3">B box-type domain-containing protein</fullName>
    </recommendedName>
</protein>
<keyword evidence="1" id="KW-0863">Zinc-finger</keyword>
<dbReference type="InterPro" id="IPR011042">
    <property type="entry name" value="6-blade_b-propeller_TolB-like"/>
</dbReference>
<dbReference type="GO" id="GO:0008270">
    <property type="term" value="F:zinc ion binding"/>
    <property type="evidence" value="ECO:0007669"/>
    <property type="project" value="UniProtKB-KW"/>
</dbReference>
<feature type="region of interest" description="Disordered" evidence="2">
    <location>
        <begin position="80"/>
        <end position="132"/>
    </location>
</feature>
<dbReference type="Gene3D" id="2.120.10.30">
    <property type="entry name" value="TolB, C-terminal domain"/>
    <property type="match status" value="1"/>
</dbReference>
<dbReference type="SUPFAM" id="SSF57845">
    <property type="entry name" value="B-box zinc-binding domain"/>
    <property type="match status" value="1"/>
</dbReference>
<evidence type="ECO:0000256" key="2">
    <source>
        <dbReference type="SAM" id="MobiDB-lite"/>
    </source>
</evidence>
<dbReference type="Pfam" id="PF00643">
    <property type="entry name" value="zf-B_box"/>
    <property type="match status" value="1"/>
</dbReference>
<dbReference type="PROSITE" id="PS50119">
    <property type="entry name" value="ZF_BBOX"/>
    <property type="match status" value="1"/>
</dbReference>
<organism evidence="4 5">
    <name type="scientific">Littorina saxatilis</name>
    <dbReference type="NCBI Taxonomy" id="31220"/>
    <lineage>
        <taxon>Eukaryota</taxon>
        <taxon>Metazoa</taxon>
        <taxon>Spiralia</taxon>
        <taxon>Lophotrochozoa</taxon>
        <taxon>Mollusca</taxon>
        <taxon>Gastropoda</taxon>
        <taxon>Caenogastropoda</taxon>
        <taxon>Littorinimorpha</taxon>
        <taxon>Littorinoidea</taxon>
        <taxon>Littorinidae</taxon>
        <taxon>Littorina</taxon>
    </lineage>
</organism>
<dbReference type="Proteomes" id="UP001374579">
    <property type="component" value="Unassembled WGS sequence"/>
</dbReference>
<evidence type="ECO:0000259" key="3">
    <source>
        <dbReference type="PROSITE" id="PS50119"/>
    </source>
</evidence>
<evidence type="ECO:0000256" key="1">
    <source>
        <dbReference type="PROSITE-ProRule" id="PRU00024"/>
    </source>
</evidence>
<feature type="region of interest" description="Disordered" evidence="2">
    <location>
        <begin position="144"/>
        <end position="189"/>
    </location>
</feature>
<gene>
    <name evidence="4" type="ORF">V1264_012345</name>
</gene>
<dbReference type="AlphaFoldDB" id="A0AAN9C1M9"/>
<dbReference type="PANTHER" id="PTHR25462">
    <property type="entry name" value="BONUS, ISOFORM C-RELATED"/>
    <property type="match status" value="1"/>
</dbReference>
<dbReference type="InterPro" id="IPR000315">
    <property type="entry name" value="Znf_B-box"/>
</dbReference>
<dbReference type="Gene3D" id="4.10.830.40">
    <property type="match status" value="1"/>
</dbReference>
<dbReference type="SUPFAM" id="SSF63829">
    <property type="entry name" value="Calcium-dependent phosphotriesterase"/>
    <property type="match status" value="1"/>
</dbReference>
<keyword evidence="1" id="KW-0479">Metal-binding</keyword>
<sequence length="889" mass="96561">MEQPMEDKELNSSTSSGGDTDNAAANKYRSNDLPICSVCDTVSLDCTPLPTCSHPACPKCLAIAKLQSEDGAASTCRTCLEEESSNSKTASTKKAEQKAASMEMAGQKSASSEVDSKTASIEMADQKSAPPEVLQTRALRDELAAASGSQAEGKVAGHLDQAKKAVPSQDGKEGSSEKGAALKSTQNLQRLEKSAQRLSSVMEMGRPRAISAPVDPSTLKLKRPLPAEKKDPTLSERVLKIQEALSGATKYTHCHACLQAKKSAAPESLCLNCALSFCQRCTNKHKEIFSGDEHMMVPIAPGRRNSFARRNSYKSAQSSGPSCPKHNGTERSMYCRNCETLACTECVAEEHEECVLIVASKTHATEERAAMKQCRVKYAQVMRFFTEQRRGTEETLAALLMKKRDFQGDVRKFFSVLIKACMDVEGALLEELETSVSDHTDLLKDQSSFWLALQESTQQLLDITDMVHFIPMADFLPISAACKEALVHALRAGEMLAATTPPQMHLNLGLEQSSQRSAVKRIKEIGATALTVNTHNTLTLRKLTTVSFSGPSDKEEPLVTAMLLLSQTQLVATDFNNSCLKLFRKDEGADTWHIAQILPLKWRPYDIVKLSEESVYSPKAKQSGDESKASSADLKGEKEEGGFFSSSYPPIRRVSLERQAAVVLDDEDTTSSADAISVMVQAIVSSPYAGCFTVELPVSGTRRMRLIRRISEDKGCWGITLLDEHHLAVSTVDAGRSFIIVVDTATTARQRLPLTTKSTLAPLVSPRHLIATSPSTILVCDHGKKAIMHVSTDGKILFTYTGHGNEKLACPEGLCLGGQDRVYIADSVDNSLSVISKSGHIYSKTSSQQGDISCPQAVYVDRNSCLYISNDGGKLLAVYDIIPEAKPKG</sequence>